<organism evidence="1 2">
    <name type="scientific">Hondaea fermentalgiana</name>
    <dbReference type="NCBI Taxonomy" id="2315210"/>
    <lineage>
        <taxon>Eukaryota</taxon>
        <taxon>Sar</taxon>
        <taxon>Stramenopiles</taxon>
        <taxon>Bigyra</taxon>
        <taxon>Labyrinthulomycetes</taxon>
        <taxon>Thraustochytrida</taxon>
        <taxon>Thraustochytriidae</taxon>
        <taxon>Hondaea</taxon>
    </lineage>
</organism>
<evidence type="ECO:0000313" key="1">
    <source>
        <dbReference type="EMBL" id="GBG27540.1"/>
    </source>
</evidence>
<keyword evidence="2" id="KW-1185">Reference proteome</keyword>
<sequence>MIARRVFTSHAQGAPLVAAKIASHMLRECGLPLTQRESEAVLTGVGGPSSQMSEEDFVSLLRRARETVGDARSTAITALRDFNQVRGIDSDYIPEEDLCSAVASFGQASATADAGVLLEAIRKANLKRDSRGHVQIESFVTEILLL</sequence>
<gene>
    <name evidence="1" type="ORF">FCC1311_037632</name>
</gene>
<dbReference type="InParanoid" id="A0A2R5G962"/>
<protein>
    <submittedName>
        <fullName evidence="1">Uncharacterized protein</fullName>
    </submittedName>
</protein>
<dbReference type="EMBL" id="BEYU01000032">
    <property type="protein sequence ID" value="GBG27540.1"/>
    <property type="molecule type" value="Genomic_DNA"/>
</dbReference>
<comment type="caution">
    <text evidence="1">The sequence shown here is derived from an EMBL/GenBank/DDBJ whole genome shotgun (WGS) entry which is preliminary data.</text>
</comment>
<name>A0A2R5G962_9STRA</name>
<dbReference type="AlphaFoldDB" id="A0A2R5G962"/>
<dbReference type="Proteomes" id="UP000241890">
    <property type="component" value="Unassembled WGS sequence"/>
</dbReference>
<proteinExistence type="predicted"/>
<accession>A0A2R5G962</accession>
<reference evidence="1 2" key="1">
    <citation type="submission" date="2017-12" db="EMBL/GenBank/DDBJ databases">
        <title>Sequencing, de novo assembly and annotation of complete genome of a new Thraustochytrid species, strain FCC1311.</title>
        <authorList>
            <person name="Sedici K."/>
            <person name="Godart F."/>
            <person name="Aiese Cigliano R."/>
            <person name="Sanseverino W."/>
            <person name="Barakat M."/>
            <person name="Ortet P."/>
            <person name="Marechal E."/>
            <person name="Cagnac O."/>
            <person name="Amato A."/>
        </authorList>
    </citation>
    <scope>NUCLEOTIDE SEQUENCE [LARGE SCALE GENOMIC DNA]</scope>
</reference>
<evidence type="ECO:0000313" key="2">
    <source>
        <dbReference type="Proteomes" id="UP000241890"/>
    </source>
</evidence>